<evidence type="ECO:0008006" key="3">
    <source>
        <dbReference type="Google" id="ProtNLM"/>
    </source>
</evidence>
<proteinExistence type="predicted"/>
<accession>A0ABV2J0H1</accession>
<comment type="caution">
    <text evidence="1">The sequence shown here is derived from an EMBL/GenBank/DDBJ whole genome shotgun (WGS) entry which is preliminary data.</text>
</comment>
<dbReference type="RefSeq" id="WP_354555941.1">
    <property type="nucleotide sequence ID" value="NZ_JBEPMB010000002.1"/>
</dbReference>
<gene>
    <name evidence="1" type="ORF">ABID16_001728</name>
</gene>
<reference evidence="1 2" key="1">
    <citation type="submission" date="2024-06" db="EMBL/GenBank/DDBJ databases">
        <title>Genomic Encyclopedia of Type Strains, Phase IV (KMG-IV): sequencing the most valuable type-strain genomes for metagenomic binning, comparative biology and taxonomic classification.</title>
        <authorList>
            <person name="Goeker M."/>
        </authorList>
    </citation>
    <scope>NUCLEOTIDE SEQUENCE [LARGE SCALE GENOMIC DNA]</scope>
    <source>
        <strain evidence="1 2">DSM 29780</strain>
    </source>
</reference>
<name>A0ABV2J0H1_9HYPH</name>
<organism evidence="1 2">
    <name type="scientific">Rhizobium aquaticum</name>
    <dbReference type="NCBI Taxonomy" id="1549636"/>
    <lineage>
        <taxon>Bacteria</taxon>
        <taxon>Pseudomonadati</taxon>
        <taxon>Pseudomonadota</taxon>
        <taxon>Alphaproteobacteria</taxon>
        <taxon>Hyphomicrobiales</taxon>
        <taxon>Rhizobiaceae</taxon>
        <taxon>Rhizobium/Agrobacterium group</taxon>
        <taxon>Rhizobium</taxon>
    </lineage>
</organism>
<sequence length="67" mass="7522">MPTHRFTVGQIVRLVTTTGLSPAAAHVYAVEAPMPVYNNNPQYRLWNAELDQRRVASEQNLEAVINT</sequence>
<dbReference type="EMBL" id="JBEPMB010000002">
    <property type="protein sequence ID" value="MET3613399.1"/>
    <property type="molecule type" value="Genomic_DNA"/>
</dbReference>
<protein>
    <recommendedName>
        <fullName evidence="3">Transposase</fullName>
    </recommendedName>
</protein>
<evidence type="ECO:0000313" key="2">
    <source>
        <dbReference type="Proteomes" id="UP001549047"/>
    </source>
</evidence>
<keyword evidence="2" id="KW-1185">Reference proteome</keyword>
<dbReference type="Proteomes" id="UP001549047">
    <property type="component" value="Unassembled WGS sequence"/>
</dbReference>
<evidence type="ECO:0000313" key="1">
    <source>
        <dbReference type="EMBL" id="MET3613399.1"/>
    </source>
</evidence>